<accession>A0A8K0HXJ4</accession>
<reference evidence="1" key="1">
    <citation type="journal article" date="2017" name="Gigascience">
        <title>The genome draft of coconut (Cocos nucifera).</title>
        <authorList>
            <person name="Xiao Y."/>
            <person name="Xu P."/>
            <person name="Fan H."/>
            <person name="Baudouin L."/>
            <person name="Xia W."/>
            <person name="Bocs S."/>
            <person name="Xu J."/>
            <person name="Li Q."/>
            <person name="Guo A."/>
            <person name="Zhou L."/>
            <person name="Li J."/>
            <person name="Wu Y."/>
            <person name="Ma Z."/>
            <person name="Armero A."/>
            <person name="Issali A.E."/>
            <person name="Liu N."/>
            <person name="Peng M."/>
            <person name="Yang Y."/>
        </authorList>
    </citation>
    <scope>NUCLEOTIDE SEQUENCE</scope>
    <source>
        <tissue evidence="1">Spear leaf of Hainan Tall coconut</tissue>
    </source>
</reference>
<name>A0A8K0HXJ4_COCNU</name>
<proteinExistence type="predicted"/>
<dbReference type="Proteomes" id="UP000797356">
    <property type="component" value="Chromosome 1"/>
</dbReference>
<evidence type="ECO:0000313" key="2">
    <source>
        <dbReference type="Proteomes" id="UP000797356"/>
    </source>
</evidence>
<protein>
    <submittedName>
        <fullName evidence="1">Putative thymocyte nuclear protein 1</fullName>
    </submittedName>
</protein>
<organism evidence="1 2">
    <name type="scientific">Cocos nucifera</name>
    <name type="common">Coconut palm</name>
    <dbReference type="NCBI Taxonomy" id="13894"/>
    <lineage>
        <taxon>Eukaryota</taxon>
        <taxon>Viridiplantae</taxon>
        <taxon>Streptophyta</taxon>
        <taxon>Embryophyta</taxon>
        <taxon>Tracheophyta</taxon>
        <taxon>Spermatophyta</taxon>
        <taxon>Magnoliopsida</taxon>
        <taxon>Liliopsida</taxon>
        <taxon>Arecaceae</taxon>
        <taxon>Arecoideae</taxon>
        <taxon>Cocoseae</taxon>
        <taxon>Attaleinae</taxon>
        <taxon>Cocos</taxon>
    </lineage>
</organism>
<dbReference type="SUPFAM" id="SSF88697">
    <property type="entry name" value="PUA domain-like"/>
    <property type="match status" value="1"/>
</dbReference>
<keyword evidence="2" id="KW-1185">Reference proteome</keyword>
<evidence type="ECO:0000313" key="1">
    <source>
        <dbReference type="EMBL" id="KAG1328008.1"/>
    </source>
</evidence>
<gene>
    <name evidence="1" type="ORF">COCNU_01G019420</name>
</gene>
<dbReference type="AlphaFoldDB" id="A0A8K0HXJ4"/>
<reference evidence="1" key="2">
    <citation type="submission" date="2019-07" db="EMBL/GenBank/DDBJ databases">
        <authorList>
            <person name="Yang Y."/>
            <person name="Bocs S."/>
            <person name="Baudouin L."/>
        </authorList>
    </citation>
    <scope>NUCLEOTIDE SEQUENCE</scope>
    <source>
        <tissue evidence="1">Spear leaf of Hainan Tall coconut</tissue>
    </source>
</reference>
<dbReference type="OrthoDB" id="41445at2759"/>
<dbReference type="EMBL" id="CM017872">
    <property type="protein sequence ID" value="KAG1328008.1"/>
    <property type="molecule type" value="Genomic_DNA"/>
</dbReference>
<sequence length="85" mass="9482">MPVVFTAGEEGAVDLKKLGKMRCPICLKDIKAEVVMKGFTLLRQPHILVIPVLEDIWEHLYEKGKGFTDDEEGVLAVAVEEEEEG</sequence>
<comment type="caution">
    <text evidence="1">The sequence shown here is derived from an EMBL/GenBank/DDBJ whole genome shotgun (WGS) entry which is preliminary data.</text>
</comment>
<dbReference type="InterPro" id="IPR015947">
    <property type="entry name" value="PUA-like_sf"/>
</dbReference>